<dbReference type="InterPro" id="IPR002502">
    <property type="entry name" value="Amidase_domain"/>
</dbReference>
<dbReference type="GO" id="GO:0008745">
    <property type="term" value="F:N-acetylmuramoyl-L-alanine amidase activity"/>
    <property type="evidence" value="ECO:0007669"/>
    <property type="project" value="InterPro"/>
</dbReference>
<dbReference type="InterPro" id="IPR003646">
    <property type="entry name" value="SH3-like_bac-type"/>
</dbReference>
<evidence type="ECO:0000256" key="2">
    <source>
        <dbReference type="ARBA" id="ARBA00007553"/>
    </source>
</evidence>
<keyword evidence="5" id="KW-0645">Protease</keyword>
<evidence type="ECO:0000256" key="8">
    <source>
        <dbReference type="ARBA" id="ARBA00042615"/>
    </source>
</evidence>
<keyword evidence="3" id="KW-0929">Antimicrobial</keyword>
<comment type="cofactor">
    <cofactor evidence="1">
        <name>Zn(2+)</name>
        <dbReference type="ChEBI" id="CHEBI:29105"/>
    </cofactor>
</comment>
<evidence type="ECO:0000256" key="4">
    <source>
        <dbReference type="ARBA" id="ARBA00022638"/>
    </source>
</evidence>
<feature type="domain" description="N-acetylmuramoyl-L-alanine amidase" evidence="9">
    <location>
        <begin position="11"/>
        <end position="154"/>
    </location>
</feature>
<organism evidence="10">
    <name type="scientific">Siphoviridae sp. ct8eQ1</name>
    <dbReference type="NCBI Taxonomy" id="2826171"/>
    <lineage>
        <taxon>Viruses</taxon>
        <taxon>Duplodnaviria</taxon>
        <taxon>Heunggongvirae</taxon>
        <taxon>Uroviricota</taxon>
        <taxon>Caudoviricetes</taxon>
    </lineage>
</organism>
<dbReference type="Gene3D" id="3.40.80.10">
    <property type="entry name" value="Peptidoglycan recognition protein-like"/>
    <property type="match status" value="1"/>
</dbReference>
<name>A0A8S5N0C9_9CAUD</name>
<dbReference type="GO" id="GO:0001897">
    <property type="term" value="P:symbiont-mediated cytolysis of host cell"/>
    <property type="evidence" value="ECO:0007669"/>
    <property type="project" value="UniProtKB-ARBA"/>
</dbReference>
<keyword evidence="6" id="KW-0479">Metal-binding</keyword>
<dbReference type="GO" id="GO:0008233">
    <property type="term" value="F:peptidase activity"/>
    <property type="evidence" value="ECO:0007669"/>
    <property type="project" value="UniProtKB-KW"/>
</dbReference>
<dbReference type="SMART" id="SM00644">
    <property type="entry name" value="Ami_2"/>
    <property type="match status" value="1"/>
</dbReference>
<dbReference type="GO" id="GO:0009253">
    <property type="term" value="P:peptidoglycan catabolic process"/>
    <property type="evidence" value="ECO:0007669"/>
    <property type="project" value="InterPro"/>
</dbReference>
<evidence type="ECO:0000256" key="7">
    <source>
        <dbReference type="ARBA" id="ARBA00022833"/>
    </source>
</evidence>
<keyword evidence="4" id="KW-0081">Bacteriolytic enzyme</keyword>
<dbReference type="EMBL" id="BK015025">
    <property type="protein sequence ID" value="DAD87722.1"/>
    <property type="molecule type" value="Genomic_DNA"/>
</dbReference>
<dbReference type="CDD" id="cd06583">
    <property type="entry name" value="PGRP"/>
    <property type="match status" value="1"/>
</dbReference>
<dbReference type="Pfam" id="PF01510">
    <property type="entry name" value="Amidase_2"/>
    <property type="match status" value="1"/>
</dbReference>
<dbReference type="GO" id="GO:0042742">
    <property type="term" value="P:defense response to bacterium"/>
    <property type="evidence" value="ECO:0007669"/>
    <property type="project" value="UniProtKB-KW"/>
</dbReference>
<evidence type="ECO:0000313" key="10">
    <source>
        <dbReference type="EMBL" id="DAD87722.1"/>
    </source>
</evidence>
<dbReference type="GO" id="GO:0046872">
    <property type="term" value="F:metal ion binding"/>
    <property type="evidence" value="ECO:0007669"/>
    <property type="project" value="UniProtKB-KW"/>
</dbReference>
<evidence type="ECO:0000256" key="1">
    <source>
        <dbReference type="ARBA" id="ARBA00001947"/>
    </source>
</evidence>
<keyword evidence="5" id="KW-0378">Hydrolase</keyword>
<dbReference type="GO" id="GO:0006508">
    <property type="term" value="P:proteolysis"/>
    <property type="evidence" value="ECO:0007669"/>
    <property type="project" value="UniProtKB-KW"/>
</dbReference>
<keyword evidence="7" id="KW-0862">Zinc</keyword>
<dbReference type="InterPro" id="IPR036505">
    <property type="entry name" value="Amidase/PGRP_sf"/>
</dbReference>
<protein>
    <recommendedName>
        <fullName evidence="8">N-acetylmuramoyl-L-alanine amidase</fullName>
    </recommendedName>
</protein>
<evidence type="ECO:0000259" key="9">
    <source>
        <dbReference type="SMART" id="SM00644"/>
    </source>
</evidence>
<evidence type="ECO:0000256" key="3">
    <source>
        <dbReference type="ARBA" id="ARBA00022529"/>
    </source>
</evidence>
<reference evidence="10" key="1">
    <citation type="journal article" date="2021" name="Proc. Natl. Acad. Sci. U.S.A.">
        <title>A Catalog of Tens of Thousands of Viruses from Human Metagenomes Reveals Hidden Associations with Chronic Diseases.</title>
        <authorList>
            <person name="Tisza M.J."/>
            <person name="Buck C.B."/>
        </authorList>
    </citation>
    <scope>NUCLEOTIDE SEQUENCE</scope>
    <source>
        <strain evidence="10">Ct8eQ1</strain>
    </source>
</reference>
<dbReference type="Gene3D" id="2.30.30.40">
    <property type="entry name" value="SH3 Domains"/>
    <property type="match status" value="1"/>
</dbReference>
<evidence type="ECO:0000256" key="6">
    <source>
        <dbReference type="ARBA" id="ARBA00022723"/>
    </source>
</evidence>
<comment type="similarity">
    <text evidence="2">Belongs to the N-acetylmuramoyl-L-alanine amidase 2 family.</text>
</comment>
<dbReference type="SUPFAM" id="SSF55846">
    <property type="entry name" value="N-acetylmuramoyl-L-alanine amidase-like"/>
    <property type="match status" value="1"/>
</dbReference>
<evidence type="ECO:0000256" key="5">
    <source>
        <dbReference type="ARBA" id="ARBA00022670"/>
    </source>
</evidence>
<dbReference type="Pfam" id="PF08239">
    <property type="entry name" value="SH3_3"/>
    <property type="match status" value="1"/>
</dbReference>
<accession>A0A8S5N0C9</accession>
<proteinExistence type="inferred from homology"/>
<sequence>MTEIYSNYFENGVYFTSPKNNILGVVIHNDAGSLSARQYDGFLVGRVNNGTLANGFAAYYVDRNDVYVFQPTNRQEWHTANAYGNANFIGFEVCQSMSASDSEFIANEDATLLLAGQVLQSYGLPINEDTVKLHHEFSSTSCPHRSMELHGNGGAYNGAGTEACRQYFINRIKQLLAGDVSEPTVVEKSILDEDVELVKRDEPYYEATVSIDYILESQPTEDSEDKEFVPAGTRVRVYEKKDGWSRVNYKDSDQWIEDKYLTEVTVF</sequence>